<reference evidence="2 3" key="1">
    <citation type="journal article" date="2019" name="Int. J. Syst. Evol. Microbiol.">
        <title>The Global Catalogue of Microorganisms (GCM) 10K type strain sequencing project: providing services to taxonomists for standard genome sequencing and annotation.</title>
        <authorList>
            <consortium name="The Broad Institute Genomics Platform"/>
            <consortium name="The Broad Institute Genome Sequencing Center for Infectious Disease"/>
            <person name="Wu L."/>
            <person name="Ma J."/>
        </authorList>
    </citation>
    <scope>NUCLEOTIDE SEQUENCE [LARGE SCALE GENOMIC DNA]</scope>
    <source>
        <strain evidence="2 3">CGMCC 1.12689</strain>
    </source>
</reference>
<keyword evidence="1" id="KW-1133">Transmembrane helix</keyword>
<proteinExistence type="predicted"/>
<keyword evidence="1" id="KW-0812">Transmembrane</keyword>
<evidence type="ECO:0000256" key="1">
    <source>
        <dbReference type="SAM" id="Phobius"/>
    </source>
</evidence>
<dbReference type="EMBL" id="JBHUDB010000001">
    <property type="protein sequence ID" value="MFD1569785.1"/>
    <property type="molecule type" value="Genomic_DNA"/>
</dbReference>
<feature type="transmembrane region" description="Helical" evidence="1">
    <location>
        <begin position="21"/>
        <end position="38"/>
    </location>
</feature>
<evidence type="ECO:0000313" key="3">
    <source>
        <dbReference type="Proteomes" id="UP001597185"/>
    </source>
</evidence>
<dbReference type="InterPro" id="IPR058336">
    <property type="entry name" value="VP3-like_halobact-type"/>
</dbReference>
<dbReference type="RefSeq" id="WP_256418201.1">
    <property type="nucleotide sequence ID" value="NZ_JANHDL010000005.1"/>
</dbReference>
<gene>
    <name evidence="2" type="ORF">ACFR9T_04160</name>
</gene>
<protein>
    <submittedName>
        <fullName evidence="2">Uncharacterized protein</fullName>
    </submittedName>
</protein>
<accession>A0ABD6BY58</accession>
<dbReference type="AlphaFoldDB" id="A0ABD6BY58"/>
<sequence length="134" mass="14284">MASSYSNSMQSVVADYTHLRTIPALLSVAFVAAGLYQFGGITDITLVWLSNYTLTAQHATYVSLGAYVVAFASSETKSFEHYEQSEQVAIAAGPLLILGYQYVPQVADIVNTSSNVGPIVAFLATVVAWGVAVR</sequence>
<keyword evidence="3" id="KW-1185">Reference proteome</keyword>
<organism evidence="2 3">
    <name type="scientific">Halorubrum laminariae</name>
    <dbReference type="NCBI Taxonomy" id="1433523"/>
    <lineage>
        <taxon>Archaea</taxon>
        <taxon>Methanobacteriati</taxon>
        <taxon>Methanobacteriota</taxon>
        <taxon>Stenosarchaea group</taxon>
        <taxon>Halobacteria</taxon>
        <taxon>Halobacteriales</taxon>
        <taxon>Haloferacaceae</taxon>
        <taxon>Halorubrum</taxon>
    </lineage>
</organism>
<keyword evidence="1" id="KW-0472">Membrane</keyword>
<dbReference type="Pfam" id="PF26064">
    <property type="entry name" value="DUF8023"/>
    <property type="match status" value="1"/>
</dbReference>
<name>A0ABD6BY58_9EURY</name>
<dbReference type="Proteomes" id="UP001597185">
    <property type="component" value="Unassembled WGS sequence"/>
</dbReference>
<evidence type="ECO:0000313" key="2">
    <source>
        <dbReference type="EMBL" id="MFD1569785.1"/>
    </source>
</evidence>
<feature type="transmembrane region" description="Helical" evidence="1">
    <location>
        <begin position="115"/>
        <end position="133"/>
    </location>
</feature>
<comment type="caution">
    <text evidence="2">The sequence shown here is derived from an EMBL/GenBank/DDBJ whole genome shotgun (WGS) entry which is preliminary data.</text>
</comment>